<dbReference type="InterPro" id="IPR011025">
    <property type="entry name" value="GproteinA_insert"/>
</dbReference>
<comment type="caution">
    <text evidence="6">The sequence shown here is derived from an EMBL/GenBank/DDBJ whole genome shotgun (WGS) entry which is preliminary data.</text>
</comment>
<feature type="binding site" evidence="5">
    <location>
        <position position="48"/>
    </location>
    <ligand>
        <name>Mg(2+)</name>
        <dbReference type="ChEBI" id="CHEBI:18420"/>
    </ligand>
</feature>
<dbReference type="GO" id="GO:0031683">
    <property type="term" value="F:G-protein beta/gamma-subunit complex binding"/>
    <property type="evidence" value="ECO:0007669"/>
    <property type="project" value="InterPro"/>
</dbReference>
<dbReference type="GO" id="GO:0001664">
    <property type="term" value="F:G protein-coupled receptor binding"/>
    <property type="evidence" value="ECO:0007669"/>
    <property type="project" value="TreeGrafter"/>
</dbReference>
<evidence type="ECO:0000256" key="2">
    <source>
        <dbReference type="ARBA" id="ARBA00023134"/>
    </source>
</evidence>
<dbReference type="GO" id="GO:0007186">
    <property type="term" value="P:G protein-coupled receptor signaling pathway"/>
    <property type="evidence" value="ECO:0007669"/>
    <property type="project" value="InterPro"/>
</dbReference>
<evidence type="ECO:0000256" key="5">
    <source>
        <dbReference type="PIRSR" id="PIRSR601019-2"/>
    </source>
</evidence>
<dbReference type="GO" id="GO:0005525">
    <property type="term" value="F:GTP binding"/>
    <property type="evidence" value="ECO:0007669"/>
    <property type="project" value="UniProtKB-KW"/>
</dbReference>
<dbReference type="eggNOG" id="KOG0082">
    <property type="taxonomic scope" value="Eukaryota"/>
</dbReference>
<protein>
    <submittedName>
        <fullName evidence="6">Related to guanine nucleotide-binding protein alpha-2 subunit</fullName>
    </submittedName>
</protein>
<organism evidence="6 7">
    <name type="scientific">Serendipita indica (strain DSM 11827)</name>
    <name type="common">Root endophyte fungus</name>
    <name type="synonym">Piriformospora indica</name>
    <dbReference type="NCBI Taxonomy" id="1109443"/>
    <lineage>
        <taxon>Eukaryota</taxon>
        <taxon>Fungi</taxon>
        <taxon>Dikarya</taxon>
        <taxon>Basidiomycota</taxon>
        <taxon>Agaricomycotina</taxon>
        <taxon>Agaricomycetes</taxon>
        <taxon>Sebacinales</taxon>
        <taxon>Serendipitaceae</taxon>
        <taxon>Serendipita</taxon>
    </lineage>
</organism>
<evidence type="ECO:0000256" key="1">
    <source>
        <dbReference type="ARBA" id="ARBA00022741"/>
    </source>
</evidence>
<dbReference type="GO" id="GO:0046872">
    <property type="term" value="F:metal ion binding"/>
    <property type="evidence" value="ECO:0007669"/>
    <property type="project" value="UniProtKB-KW"/>
</dbReference>
<keyword evidence="5" id="KW-0460">Magnesium</keyword>
<name>G4TPK7_SERID</name>
<dbReference type="GO" id="GO:0005737">
    <property type="term" value="C:cytoplasm"/>
    <property type="evidence" value="ECO:0007669"/>
    <property type="project" value="TreeGrafter"/>
</dbReference>
<feature type="binding site" evidence="5">
    <location>
        <position position="183"/>
    </location>
    <ligand>
        <name>Mg(2+)</name>
        <dbReference type="ChEBI" id="CHEBI:18420"/>
    </ligand>
</feature>
<evidence type="ECO:0000256" key="3">
    <source>
        <dbReference type="ARBA" id="ARBA00023224"/>
    </source>
</evidence>
<dbReference type="PRINTS" id="PR00318">
    <property type="entry name" value="GPROTEINA"/>
</dbReference>
<reference evidence="6 7" key="1">
    <citation type="journal article" date="2011" name="PLoS Pathog.">
        <title>Endophytic Life Strategies Decoded by Genome and Transcriptome Analyses of the Mutualistic Root Symbiont Piriformospora indica.</title>
        <authorList>
            <person name="Zuccaro A."/>
            <person name="Lahrmann U."/>
            <person name="Guldener U."/>
            <person name="Langen G."/>
            <person name="Pfiffi S."/>
            <person name="Biedenkopf D."/>
            <person name="Wong P."/>
            <person name="Samans B."/>
            <person name="Grimm C."/>
            <person name="Basiewicz M."/>
            <person name="Murat C."/>
            <person name="Martin F."/>
            <person name="Kogel K.H."/>
        </authorList>
    </citation>
    <scope>NUCLEOTIDE SEQUENCE [LARGE SCALE GENOMIC DNA]</scope>
    <source>
        <strain evidence="6 7">DSM 11827</strain>
    </source>
</reference>
<dbReference type="PROSITE" id="PS51882">
    <property type="entry name" value="G_ALPHA"/>
    <property type="match status" value="1"/>
</dbReference>
<dbReference type="Gene3D" id="3.40.50.300">
    <property type="entry name" value="P-loop containing nucleotide triphosphate hydrolases"/>
    <property type="match status" value="1"/>
</dbReference>
<dbReference type="CDD" id="cd00066">
    <property type="entry name" value="G-alpha"/>
    <property type="match status" value="1"/>
</dbReference>
<dbReference type="InterPro" id="IPR001019">
    <property type="entry name" value="Gprotein_alpha_su"/>
</dbReference>
<dbReference type="GO" id="GO:0003924">
    <property type="term" value="F:GTPase activity"/>
    <property type="evidence" value="ECO:0007669"/>
    <property type="project" value="InterPro"/>
</dbReference>
<dbReference type="InParanoid" id="G4TPK7"/>
<evidence type="ECO:0000256" key="4">
    <source>
        <dbReference type="PIRSR" id="PIRSR601019-1"/>
    </source>
</evidence>
<dbReference type="Gene3D" id="1.10.400.10">
    <property type="entry name" value="GI Alpha 1, domain 2-like"/>
    <property type="match status" value="1"/>
</dbReference>
<dbReference type="GO" id="GO:0000750">
    <property type="term" value="P:pheromone-dependent signal transduction involved in conjugation with cellular fusion"/>
    <property type="evidence" value="ECO:0007669"/>
    <property type="project" value="TreeGrafter"/>
</dbReference>
<gene>
    <name evidence="6" type="ORF">PIIN_07205</name>
</gene>
<dbReference type="OrthoDB" id="5817230at2759"/>
<dbReference type="SUPFAM" id="SSF52540">
    <property type="entry name" value="P-loop containing nucleoside triphosphate hydrolases"/>
    <property type="match status" value="1"/>
</dbReference>
<accession>G4TPK7</accession>
<dbReference type="EMBL" id="CAFZ01000212">
    <property type="protein sequence ID" value="CCA73250.1"/>
    <property type="molecule type" value="Genomic_DNA"/>
</dbReference>
<dbReference type="Proteomes" id="UP000007148">
    <property type="component" value="Unassembled WGS sequence"/>
</dbReference>
<dbReference type="HOGENOM" id="CLU_014184_6_0_1"/>
<keyword evidence="5" id="KW-0479">Metal-binding</keyword>
<sequence length="379" mass="43075">MGACLSLTARSNVDEQNAAAERAMREAKREQLVHSKLLLLGTGDSGKSTMLKQIRVINAIPFTPEEIEGFRRIIFSNLISSMTLIREIMEDEAFDVDCPDEITQLFDEVQSAGDISTGDPYPSRCYYVLQRLWNDVDVQKAFRIGQQFALPDNMTYFFGSLPRLFNTSYTPTEQDILHSRVTTLGVTETQFVLSNRTISVIDVGGQRSERRKWIHCFQDVTAIIFLVSLSGYDQTLVEDRQVNQMQDAMTVWQSICSSSWFERTSLILLLNKEDIFIQKFSHSNIRRFFPDFAGDEGTYADGEKYFKERFAHLHKRGVQVLQDTAGAPNRPKLPARSDATGPRRLYTHFTTATDTNLIRNVMRAVNETVLAGNLANILL</sequence>
<dbReference type="InterPro" id="IPR027417">
    <property type="entry name" value="P-loop_NTPase"/>
</dbReference>
<keyword evidence="3" id="KW-0807">Transducer</keyword>
<keyword evidence="2 4" id="KW-0342">GTP-binding</keyword>
<feature type="binding site" evidence="4">
    <location>
        <begin position="177"/>
        <end position="183"/>
    </location>
    <ligand>
        <name>GTP</name>
        <dbReference type="ChEBI" id="CHEBI:37565"/>
    </ligand>
</feature>
<dbReference type="FunFam" id="3.40.50.300:FF:000720">
    <property type="entry name" value="Guanine nucleotide-binding protein G(k) subunit alpha"/>
    <property type="match status" value="1"/>
</dbReference>
<dbReference type="Pfam" id="PF00503">
    <property type="entry name" value="G-alpha"/>
    <property type="match status" value="1"/>
</dbReference>
<feature type="binding site" evidence="4">
    <location>
        <begin position="271"/>
        <end position="274"/>
    </location>
    <ligand>
        <name>GTP</name>
        <dbReference type="ChEBI" id="CHEBI:37565"/>
    </ligand>
</feature>
<feature type="binding site" evidence="4">
    <location>
        <begin position="202"/>
        <end position="206"/>
    </location>
    <ligand>
        <name>GTP</name>
        <dbReference type="ChEBI" id="CHEBI:37565"/>
    </ligand>
</feature>
<dbReference type="GO" id="GO:0005834">
    <property type="term" value="C:heterotrimeric G-protein complex"/>
    <property type="evidence" value="ECO:0007669"/>
    <property type="project" value="TreeGrafter"/>
</dbReference>
<evidence type="ECO:0000313" key="6">
    <source>
        <dbReference type="EMBL" id="CCA73250.1"/>
    </source>
</evidence>
<dbReference type="PANTHER" id="PTHR10218">
    <property type="entry name" value="GTP-BINDING PROTEIN ALPHA SUBUNIT"/>
    <property type="match status" value="1"/>
</dbReference>
<dbReference type="SMART" id="SM00275">
    <property type="entry name" value="G_alpha"/>
    <property type="match status" value="1"/>
</dbReference>
<dbReference type="SUPFAM" id="SSF47895">
    <property type="entry name" value="Transducin (alpha subunit), insertion domain"/>
    <property type="match status" value="1"/>
</dbReference>
<evidence type="ECO:0000313" key="7">
    <source>
        <dbReference type="Proteomes" id="UP000007148"/>
    </source>
</evidence>
<dbReference type="AlphaFoldDB" id="G4TPK7"/>
<dbReference type="STRING" id="1109443.G4TPK7"/>
<dbReference type="PANTHER" id="PTHR10218:SF242">
    <property type="entry name" value="GUANINE NUCLEOTIDE-BINDING PROTEIN ALPHA-1 SUBUNIT"/>
    <property type="match status" value="1"/>
</dbReference>
<keyword evidence="1 4" id="KW-0547">Nucleotide-binding</keyword>
<proteinExistence type="predicted"/>
<keyword evidence="7" id="KW-1185">Reference proteome</keyword>